<comment type="caution">
    <text evidence="2">The sequence shown here is derived from an EMBL/GenBank/DDBJ whole genome shotgun (WGS) entry which is preliminary data.</text>
</comment>
<proteinExistence type="predicted"/>
<organism evidence="2 3">
    <name type="scientific">Eumeta variegata</name>
    <name type="common">Bagworm moth</name>
    <name type="synonym">Eumeta japonica</name>
    <dbReference type="NCBI Taxonomy" id="151549"/>
    <lineage>
        <taxon>Eukaryota</taxon>
        <taxon>Metazoa</taxon>
        <taxon>Ecdysozoa</taxon>
        <taxon>Arthropoda</taxon>
        <taxon>Hexapoda</taxon>
        <taxon>Insecta</taxon>
        <taxon>Pterygota</taxon>
        <taxon>Neoptera</taxon>
        <taxon>Endopterygota</taxon>
        <taxon>Lepidoptera</taxon>
        <taxon>Glossata</taxon>
        <taxon>Ditrysia</taxon>
        <taxon>Tineoidea</taxon>
        <taxon>Psychidae</taxon>
        <taxon>Oiketicinae</taxon>
        <taxon>Eumeta</taxon>
    </lineage>
</organism>
<reference evidence="2 3" key="1">
    <citation type="journal article" date="2019" name="Commun. Biol.">
        <title>The bagworm genome reveals a unique fibroin gene that provides high tensile strength.</title>
        <authorList>
            <person name="Kono N."/>
            <person name="Nakamura H."/>
            <person name="Ohtoshi R."/>
            <person name="Tomita M."/>
            <person name="Numata K."/>
            <person name="Arakawa K."/>
        </authorList>
    </citation>
    <scope>NUCLEOTIDE SEQUENCE [LARGE SCALE GENOMIC DNA]</scope>
</reference>
<name>A0A4C1YY31_EUMVA</name>
<accession>A0A4C1YY31</accession>
<dbReference type="Proteomes" id="UP000299102">
    <property type="component" value="Unassembled WGS sequence"/>
</dbReference>
<feature type="region of interest" description="Disordered" evidence="1">
    <location>
        <begin position="9"/>
        <end position="32"/>
    </location>
</feature>
<evidence type="ECO:0000313" key="2">
    <source>
        <dbReference type="EMBL" id="GBP81391.1"/>
    </source>
</evidence>
<dbReference type="EMBL" id="BGZK01001509">
    <property type="protein sequence ID" value="GBP81391.1"/>
    <property type="molecule type" value="Genomic_DNA"/>
</dbReference>
<dbReference type="AlphaFoldDB" id="A0A4C1YY31"/>
<sequence>MSSIITRLLSQPGEGLQSEPGSNRGSPDRIESETTTGILIDFSHANAADVIRDAKYYVCRYMCGAVDMYAYDDTHTPTDTCFRRQSDLIDAIKSTKLQEAPLNENRFGREHLAGCGP</sequence>
<protein>
    <submittedName>
        <fullName evidence="2">Uncharacterized protein</fullName>
    </submittedName>
</protein>
<evidence type="ECO:0000313" key="3">
    <source>
        <dbReference type="Proteomes" id="UP000299102"/>
    </source>
</evidence>
<evidence type="ECO:0000256" key="1">
    <source>
        <dbReference type="SAM" id="MobiDB-lite"/>
    </source>
</evidence>
<gene>
    <name evidence="2" type="ORF">EVAR_52653_1</name>
</gene>
<keyword evidence="3" id="KW-1185">Reference proteome</keyword>